<dbReference type="Pfam" id="PF03171">
    <property type="entry name" value="2OG-FeII_Oxy"/>
    <property type="match status" value="1"/>
</dbReference>
<protein>
    <recommendedName>
        <fullName evidence="2">Fe2OG dioxygenase domain-containing protein</fullName>
    </recommendedName>
</protein>
<dbReference type="OMA" id="KMKTWVE"/>
<gene>
    <name evidence="3" type="ORF">LOTGIDRAFT_227971</name>
</gene>
<reference evidence="3 4" key="1">
    <citation type="journal article" date="2013" name="Nature">
        <title>Insights into bilaterian evolution from three spiralian genomes.</title>
        <authorList>
            <person name="Simakov O."/>
            <person name="Marletaz F."/>
            <person name="Cho S.J."/>
            <person name="Edsinger-Gonzales E."/>
            <person name="Havlak P."/>
            <person name="Hellsten U."/>
            <person name="Kuo D.H."/>
            <person name="Larsson T."/>
            <person name="Lv J."/>
            <person name="Arendt D."/>
            <person name="Savage R."/>
            <person name="Osoegawa K."/>
            <person name="de Jong P."/>
            <person name="Grimwood J."/>
            <person name="Chapman J.A."/>
            <person name="Shapiro H."/>
            <person name="Aerts A."/>
            <person name="Otillar R.P."/>
            <person name="Terry A.Y."/>
            <person name="Boore J.L."/>
            <person name="Grigoriev I.V."/>
            <person name="Lindberg D.R."/>
            <person name="Seaver E.C."/>
            <person name="Weisblat D.A."/>
            <person name="Putnam N.H."/>
            <person name="Rokhsar D.S."/>
        </authorList>
    </citation>
    <scope>NUCLEOTIDE SEQUENCE [LARGE SCALE GENOMIC DNA]</scope>
</reference>
<dbReference type="InterPro" id="IPR044861">
    <property type="entry name" value="IPNS-like_FE2OG_OXY"/>
</dbReference>
<evidence type="ECO:0000259" key="2">
    <source>
        <dbReference type="PROSITE" id="PS51471"/>
    </source>
</evidence>
<keyword evidence="4" id="KW-1185">Reference proteome</keyword>
<dbReference type="HOGENOM" id="CLU_010119_6_3_1"/>
<evidence type="ECO:0000256" key="1">
    <source>
        <dbReference type="RuleBase" id="RU003682"/>
    </source>
</evidence>
<dbReference type="PROSITE" id="PS51471">
    <property type="entry name" value="FE2OG_OXY"/>
    <property type="match status" value="1"/>
</dbReference>
<accession>V4BCI0</accession>
<dbReference type="GO" id="GO:0016491">
    <property type="term" value="F:oxidoreductase activity"/>
    <property type="evidence" value="ECO:0007669"/>
    <property type="project" value="UniProtKB-KW"/>
</dbReference>
<dbReference type="KEGG" id="lgi:LOTGIDRAFT_227971"/>
<feature type="domain" description="Fe2OG dioxygenase" evidence="2">
    <location>
        <begin position="171"/>
        <end position="275"/>
    </location>
</feature>
<dbReference type="OrthoDB" id="288590at2759"/>
<keyword evidence="1" id="KW-0560">Oxidoreductase</keyword>
<comment type="similarity">
    <text evidence="1">Belongs to the iron/ascorbate-dependent oxidoreductase family.</text>
</comment>
<dbReference type="InterPro" id="IPR027443">
    <property type="entry name" value="IPNS-like_sf"/>
</dbReference>
<dbReference type="GO" id="GO:0046872">
    <property type="term" value="F:metal ion binding"/>
    <property type="evidence" value="ECO:0007669"/>
    <property type="project" value="UniProtKB-KW"/>
</dbReference>
<proteinExistence type="inferred from homology"/>
<dbReference type="EMBL" id="KB199650">
    <property type="protein sequence ID" value="ESP05341.1"/>
    <property type="molecule type" value="Genomic_DNA"/>
</dbReference>
<dbReference type="CTD" id="20247488"/>
<dbReference type="InterPro" id="IPR026992">
    <property type="entry name" value="DIOX_N"/>
</dbReference>
<dbReference type="InterPro" id="IPR005123">
    <property type="entry name" value="Oxoglu/Fe-dep_dioxygenase_dom"/>
</dbReference>
<dbReference type="PRINTS" id="PR00682">
    <property type="entry name" value="IPNSYNTHASE"/>
</dbReference>
<dbReference type="RefSeq" id="XP_009043886.1">
    <property type="nucleotide sequence ID" value="XM_009045638.1"/>
</dbReference>
<sequence>MDIISLPVIDLKQASDPAYRVSIANKLFHALETIGFLYIDNVPGYDEEELIKWCQWFFALPNETKYKLHRRFWNPDNKNIYRGSFPVQDAGTSVKEGFEIGLNSKTKSEKNVMFSEYNVWPTDASGHEEFKAYMVSYFDALFNAGLEICRLVCLGCGLEENWLDSTFIPDTLSTLRLLHYPQNHDSNNHDGDVRLCCSEHSDSGFITLLSTLGFPGLQLKLGSGQWVDVPKRPNSLVMNIGDMLSIMTGNCLKATQHRVIDPGVDRYSVPFFFEPSYEAEIGYTFLGFPSQTIEKKQYGDWLQGKILEFQEYRYLGQKKNCTV</sequence>
<dbReference type="PANTHER" id="PTHR47990">
    <property type="entry name" value="2-OXOGLUTARATE (2OG) AND FE(II)-DEPENDENT OXYGENASE SUPERFAMILY PROTEIN-RELATED"/>
    <property type="match status" value="1"/>
</dbReference>
<organism evidence="3 4">
    <name type="scientific">Lottia gigantea</name>
    <name type="common">Giant owl limpet</name>
    <dbReference type="NCBI Taxonomy" id="225164"/>
    <lineage>
        <taxon>Eukaryota</taxon>
        <taxon>Metazoa</taxon>
        <taxon>Spiralia</taxon>
        <taxon>Lophotrochozoa</taxon>
        <taxon>Mollusca</taxon>
        <taxon>Gastropoda</taxon>
        <taxon>Patellogastropoda</taxon>
        <taxon>Lottioidea</taxon>
        <taxon>Lottiidae</taxon>
        <taxon>Lottia</taxon>
    </lineage>
</organism>
<keyword evidence="1" id="KW-0479">Metal-binding</keyword>
<dbReference type="InterPro" id="IPR050231">
    <property type="entry name" value="Iron_ascorbate_oxido_reductase"/>
</dbReference>
<dbReference type="Pfam" id="PF14226">
    <property type="entry name" value="DIOX_N"/>
    <property type="match status" value="1"/>
</dbReference>
<dbReference type="AlphaFoldDB" id="V4BCI0"/>
<dbReference type="Proteomes" id="UP000030746">
    <property type="component" value="Unassembled WGS sequence"/>
</dbReference>
<dbReference type="Gene3D" id="2.60.120.330">
    <property type="entry name" value="B-lactam Antibiotic, Isopenicillin N Synthase, Chain"/>
    <property type="match status" value="1"/>
</dbReference>
<dbReference type="GeneID" id="20247488"/>
<name>V4BCI0_LOTGI</name>
<evidence type="ECO:0000313" key="4">
    <source>
        <dbReference type="Proteomes" id="UP000030746"/>
    </source>
</evidence>
<evidence type="ECO:0000313" key="3">
    <source>
        <dbReference type="EMBL" id="ESP05341.1"/>
    </source>
</evidence>
<keyword evidence="1" id="KW-0408">Iron</keyword>
<dbReference type="SUPFAM" id="SSF51197">
    <property type="entry name" value="Clavaminate synthase-like"/>
    <property type="match status" value="1"/>
</dbReference>